<evidence type="ECO:0000313" key="1">
    <source>
        <dbReference type="EMBL" id="KAF9875535.1"/>
    </source>
</evidence>
<dbReference type="InterPro" id="IPR043129">
    <property type="entry name" value="ATPase_NBD"/>
</dbReference>
<reference evidence="1" key="1">
    <citation type="submission" date="2020-03" db="EMBL/GenBank/DDBJ databases">
        <authorList>
            <person name="He L."/>
        </authorList>
    </citation>
    <scope>NUCLEOTIDE SEQUENCE</scope>
    <source>
        <strain evidence="1">CkLH20</strain>
    </source>
</reference>
<dbReference type="Proteomes" id="UP000781932">
    <property type="component" value="Unassembled WGS sequence"/>
</dbReference>
<dbReference type="OrthoDB" id="2963168at2759"/>
<dbReference type="AlphaFoldDB" id="A0A9P6LK15"/>
<dbReference type="CDD" id="cd10170">
    <property type="entry name" value="ASKHA_NBD_HSP70"/>
    <property type="match status" value="1"/>
</dbReference>
<dbReference type="EMBL" id="JAATWM020000021">
    <property type="protein sequence ID" value="KAF9875535.1"/>
    <property type="molecule type" value="Genomic_DNA"/>
</dbReference>
<dbReference type="RefSeq" id="XP_038744996.1">
    <property type="nucleotide sequence ID" value="XM_038889633.1"/>
</dbReference>
<proteinExistence type="predicted"/>
<dbReference type="Gene3D" id="3.90.640.10">
    <property type="entry name" value="Actin, Chain A, domain 4"/>
    <property type="match status" value="1"/>
</dbReference>
<dbReference type="PANTHER" id="PTHR14187:SF82">
    <property type="entry name" value="FAMILY CHAPERONE, PUTATIVE (AFU_ORTHOLOGUE AFUA_7G08575)-RELATED"/>
    <property type="match status" value="1"/>
</dbReference>
<evidence type="ECO:0008006" key="3">
    <source>
        <dbReference type="Google" id="ProtNLM"/>
    </source>
</evidence>
<dbReference type="SUPFAM" id="SSF53067">
    <property type="entry name" value="Actin-like ATPase domain"/>
    <property type="match status" value="2"/>
</dbReference>
<sequence>MSFDRDYPTPRAQEGGSPRFIISIDYGTTYTGVAWTLTTGADPMLEKIEVVDSWEGAVQAKVPSKFTYTECPGRKWGYGISPEAFVIQLTKLELEPPNLLDALRVLRDTLDNASNSNSLQINSRKNVVDSEVPQNLTNSPEQIMTDYLKEVAKYVRSDIEAKRIADNLAEWPIDLVITHPAIWHSRAKNITFRAVNNAFRYEFHEMATNHGCVRLATEPEACAQYTMHNVRKQGLSSLRKGDCFVVVDAGGGTVDLVSYKVEELLPSFRVSKITMASGAKCGATLIDDYFIEKFLRRRLGEVNWTIIKGDSFNQGRSRAWRGAQRELLESFDGPIKQTFAGFPDDDSEPPVQFLFLPEQLAELHDPHNGIEHGRLSITCDDLEEMFHEPVEGTLELIRHQLAQISAQNYTARAIFLSGGFSESEYLRKRVKAFADKRGCQFHCDGDRWTAVAQGAVLMGLGARCDLPPAQLQCPVNIGVFGSTRFSEVEHDTTQRYRDTLDGIQRGRKIDWVVHKGDLVDSKSGIRETVHVHRKFIRDGDGTGRVTVVISSDDIRPNEQHIFGSERLSTGSNPGRLDEINLDYDLANMLDQDGITRRPGQKIQRRGVIPSSQQVSYREVEMRVVIRVTQQGGRAELFLGDSNEAQLVGRDLKIFFAS</sequence>
<organism evidence="1 2">
    <name type="scientific">Colletotrichum karsti</name>
    <dbReference type="NCBI Taxonomy" id="1095194"/>
    <lineage>
        <taxon>Eukaryota</taxon>
        <taxon>Fungi</taxon>
        <taxon>Dikarya</taxon>
        <taxon>Ascomycota</taxon>
        <taxon>Pezizomycotina</taxon>
        <taxon>Sordariomycetes</taxon>
        <taxon>Hypocreomycetidae</taxon>
        <taxon>Glomerellales</taxon>
        <taxon>Glomerellaceae</taxon>
        <taxon>Colletotrichum</taxon>
        <taxon>Colletotrichum boninense species complex</taxon>
    </lineage>
</organism>
<dbReference type="Gene3D" id="3.30.420.40">
    <property type="match status" value="3"/>
</dbReference>
<accession>A0A9P6LK15</accession>
<dbReference type="GeneID" id="62162707"/>
<reference evidence="1" key="2">
    <citation type="submission" date="2020-11" db="EMBL/GenBank/DDBJ databases">
        <title>Whole genome sequencing of Colletotrichum sp.</title>
        <authorList>
            <person name="Li H."/>
        </authorList>
    </citation>
    <scope>NUCLEOTIDE SEQUENCE</scope>
    <source>
        <strain evidence="1">CkLH20</strain>
    </source>
</reference>
<keyword evidence="2" id="KW-1185">Reference proteome</keyword>
<comment type="caution">
    <text evidence="1">The sequence shown here is derived from an EMBL/GenBank/DDBJ whole genome shotgun (WGS) entry which is preliminary data.</text>
</comment>
<name>A0A9P6LK15_9PEZI</name>
<gene>
    <name evidence="1" type="ORF">CkaCkLH20_06916</name>
</gene>
<dbReference type="PANTHER" id="PTHR14187">
    <property type="entry name" value="ALPHA KINASE/ELONGATION FACTOR 2 KINASE"/>
    <property type="match status" value="1"/>
</dbReference>
<protein>
    <recommendedName>
        <fullName evidence="3">Heat shock 70 kDa protein 12B</fullName>
    </recommendedName>
</protein>
<evidence type="ECO:0000313" key="2">
    <source>
        <dbReference type="Proteomes" id="UP000781932"/>
    </source>
</evidence>